<dbReference type="RefSeq" id="XP_064712122.1">
    <property type="nucleotide sequence ID" value="XM_064844262.1"/>
</dbReference>
<evidence type="ECO:0000313" key="2">
    <source>
        <dbReference type="EMBL" id="KAK5064798.1"/>
    </source>
</evidence>
<feature type="compositionally biased region" description="Low complexity" evidence="1">
    <location>
        <begin position="7"/>
        <end position="23"/>
    </location>
</feature>
<name>A0AAV9NRG3_9EURO</name>
<feature type="region of interest" description="Disordered" evidence="1">
    <location>
        <begin position="45"/>
        <end position="101"/>
    </location>
</feature>
<evidence type="ECO:0000256" key="1">
    <source>
        <dbReference type="SAM" id="MobiDB-lite"/>
    </source>
</evidence>
<keyword evidence="3" id="KW-1185">Reference proteome</keyword>
<evidence type="ECO:0000313" key="3">
    <source>
        <dbReference type="Proteomes" id="UP001358417"/>
    </source>
</evidence>
<comment type="caution">
    <text evidence="2">The sequence shown here is derived from an EMBL/GenBank/DDBJ whole genome shotgun (WGS) entry which is preliminary data.</text>
</comment>
<accession>A0AAV9NRG3</accession>
<organism evidence="2 3">
    <name type="scientific">Exophiala bonariae</name>
    <dbReference type="NCBI Taxonomy" id="1690606"/>
    <lineage>
        <taxon>Eukaryota</taxon>
        <taxon>Fungi</taxon>
        <taxon>Dikarya</taxon>
        <taxon>Ascomycota</taxon>
        <taxon>Pezizomycotina</taxon>
        <taxon>Eurotiomycetes</taxon>
        <taxon>Chaetothyriomycetidae</taxon>
        <taxon>Chaetothyriales</taxon>
        <taxon>Herpotrichiellaceae</taxon>
        <taxon>Exophiala</taxon>
    </lineage>
</organism>
<feature type="compositionally biased region" description="Polar residues" evidence="1">
    <location>
        <begin position="45"/>
        <end position="72"/>
    </location>
</feature>
<gene>
    <name evidence="2" type="ORF">LTR84_000632</name>
</gene>
<sequence length="148" mass="15444">MNSAQLSTNNNKTSTSTKIKSSGKTSKIALIANIFEPQPNITITLSKTPPVNMSATAPYTSTANKDYSSGSEDGQAAGKRKALTTTSALPLPPSSDRLSQPAGQLLKGATDENGQLKAAALMVGIKLDLEAEVHLTARVRGDITIGLY</sequence>
<dbReference type="EMBL" id="JAVRRD010000001">
    <property type="protein sequence ID" value="KAK5064798.1"/>
    <property type="molecule type" value="Genomic_DNA"/>
</dbReference>
<feature type="region of interest" description="Disordered" evidence="1">
    <location>
        <begin position="1"/>
        <end position="23"/>
    </location>
</feature>
<reference evidence="2 3" key="1">
    <citation type="submission" date="2023-08" db="EMBL/GenBank/DDBJ databases">
        <title>Black Yeasts Isolated from many extreme environments.</title>
        <authorList>
            <person name="Coleine C."/>
            <person name="Stajich J.E."/>
            <person name="Selbmann L."/>
        </authorList>
    </citation>
    <scope>NUCLEOTIDE SEQUENCE [LARGE SCALE GENOMIC DNA]</scope>
    <source>
        <strain evidence="2 3">CCFEE 5792</strain>
    </source>
</reference>
<dbReference type="Proteomes" id="UP001358417">
    <property type="component" value="Unassembled WGS sequence"/>
</dbReference>
<proteinExistence type="predicted"/>
<dbReference type="GeneID" id="89968854"/>
<protein>
    <submittedName>
        <fullName evidence="2">Uncharacterized protein</fullName>
    </submittedName>
</protein>
<dbReference type="AlphaFoldDB" id="A0AAV9NRG3"/>